<sequence>MTTLLDLSVFIIKRKHRQLYDSAKYCLLSVFFSSSRCAQMLTGYCLG</sequence>
<organism evidence="1">
    <name type="scientific">Anguilla anguilla</name>
    <name type="common">European freshwater eel</name>
    <name type="synonym">Muraena anguilla</name>
    <dbReference type="NCBI Taxonomy" id="7936"/>
    <lineage>
        <taxon>Eukaryota</taxon>
        <taxon>Metazoa</taxon>
        <taxon>Chordata</taxon>
        <taxon>Craniata</taxon>
        <taxon>Vertebrata</taxon>
        <taxon>Euteleostomi</taxon>
        <taxon>Actinopterygii</taxon>
        <taxon>Neopterygii</taxon>
        <taxon>Teleostei</taxon>
        <taxon>Anguilliformes</taxon>
        <taxon>Anguillidae</taxon>
        <taxon>Anguilla</taxon>
    </lineage>
</organism>
<dbReference type="EMBL" id="GBXM01049274">
    <property type="protein sequence ID" value="JAH59303.1"/>
    <property type="molecule type" value="Transcribed_RNA"/>
</dbReference>
<dbReference type="AlphaFoldDB" id="A0A0E9U2Y5"/>
<proteinExistence type="predicted"/>
<reference evidence="1" key="1">
    <citation type="submission" date="2014-11" db="EMBL/GenBank/DDBJ databases">
        <authorList>
            <person name="Amaro Gonzalez C."/>
        </authorList>
    </citation>
    <scope>NUCLEOTIDE SEQUENCE</scope>
</reference>
<reference evidence="1" key="2">
    <citation type="journal article" date="2015" name="Fish Shellfish Immunol.">
        <title>Early steps in the European eel (Anguilla anguilla)-Vibrio vulnificus interaction in the gills: Role of the RtxA13 toxin.</title>
        <authorList>
            <person name="Callol A."/>
            <person name="Pajuelo D."/>
            <person name="Ebbesson L."/>
            <person name="Teles M."/>
            <person name="MacKenzie S."/>
            <person name="Amaro C."/>
        </authorList>
    </citation>
    <scope>NUCLEOTIDE SEQUENCE</scope>
</reference>
<accession>A0A0E9U2Y5</accession>
<name>A0A0E9U2Y5_ANGAN</name>
<evidence type="ECO:0000313" key="1">
    <source>
        <dbReference type="EMBL" id="JAH59303.1"/>
    </source>
</evidence>
<protein>
    <submittedName>
        <fullName evidence="1">Uncharacterized protein</fullName>
    </submittedName>
</protein>